<feature type="compositionally biased region" description="Polar residues" evidence="4">
    <location>
        <begin position="902"/>
        <end position="911"/>
    </location>
</feature>
<dbReference type="PANTHER" id="PTHR46524:SF7">
    <property type="entry name" value="CW-TYPE ZINC FINGER"/>
    <property type="match status" value="1"/>
</dbReference>
<feature type="region of interest" description="Disordered" evidence="4">
    <location>
        <begin position="1329"/>
        <end position="1377"/>
    </location>
</feature>
<feature type="compositionally biased region" description="Basic and acidic residues" evidence="4">
    <location>
        <begin position="803"/>
        <end position="817"/>
    </location>
</feature>
<feature type="compositionally biased region" description="Polar residues" evidence="4">
    <location>
        <begin position="720"/>
        <end position="730"/>
    </location>
</feature>
<feature type="compositionally biased region" description="Basic and acidic residues" evidence="4">
    <location>
        <begin position="1149"/>
        <end position="1160"/>
    </location>
</feature>
<feature type="compositionally biased region" description="Low complexity" evidence="4">
    <location>
        <begin position="988"/>
        <end position="1003"/>
    </location>
</feature>
<protein>
    <submittedName>
        <fullName evidence="6">Uncharacterized protein LOC105642474</fullName>
    </submittedName>
</protein>
<feature type="region of interest" description="Disordered" evidence="4">
    <location>
        <begin position="709"/>
        <end position="730"/>
    </location>
</feature>
<feature type="compositionally biased region" description="Basic and acidic residues" evidence="4">
    <location>
        <begin position="395"/>
        <end position="416"/>
    </location>
</feature>
<dbReference type="PANTHER" id="PTHR46524">
    <property type="entry name" value="CW-TYPE ZINC FINGER"/>
    <property type="match status" value="1"/>
</dbReference>
<feature type="compositionally biased region" description="Basic and acidic residues" evidence="4">
    <location>
        <begin position="859"/>
        <end position="869"/>
    </location>
</feature>
<dbReference type="Pfam" id="PF07496">
    <property type="entry name" value="zf-CW"/>
    <property type="match status" value="1"/>
</dbReference>
<proteinExistence type="predicted"/>
<evidence type="ECO:0000256" key="4">
    <source>
        <dbReference type="SAM" id="MobiDB-lite"/>
    </source>
</evidence>
<feature type="compositionally biased region" description="Polar residues" evidence="4">
    <location>
        <begin position="1348"/>
        <end position="1358"/>
    </location>
</feature>
<evidence type="ECO:0000256" key="2">
    <source>
        <dbReference type="ARBA" id="ARBA00022771"/>
    </source>
</evidence>
<dbReference type="InterPro" id="IPR011124">
    <property type="entry name" value="Znf_CW"/>
</dbReference>
<dbReference type="InterPro" id="IPR055300">
    <property type="entry name" value="CWZF3/5/7"/>
</dbReference>
<organism evidence="6">
    <name type="scientific">Rhizophora mucronata</name>
    <name type="common">Asiatic mangrove</name>
    <dbReference type="NCBI Taxonomy" id="61149"/>
    <lineage>
        <taxon>Eukaryota</taxon>
        <taxon>Viridiplantae</taxon>
        <taxon>Streptophyta</taxon>
        <taxon>Embryophyta</taxon>
        <taxon>Tracheophyta</taxon>
        <taxon>Spermatophyta</taxon>
        <taxon>Magnoliopsida</taxon>
        <taxon>eudicotyledons</taxon>
        <taxon>Gunneridae</taxon>
        <taxon>Pentapetalae</taxon>
        <taxon>rosids</taxon>
        <taxon>fabids</taxon>
        <taxon>Malpighiales</taxon>
        <taxon>Rhizophoraceae</taxon>
        <taxon>Rhizophora</taxon>
    </lineage>
</organism>
<feature type="region of interest" description="Disordered" evidence="4">
    <location>
        <begin position="1126"/>
        <end position="1206"/>
    </location>
</feature>
<feature type="compositionally biased region" description="Polar residues" evidence="4">
    <location>
        <begin position="1134"/>
        <end position="1147"/>
    </location>
</feature>
<feature type="compositionally biased region" description="Basic and acidic residues" evidence="4">
    <location>
        <begin position="912"/>
        <end position="943"/>
    </location>
</feature>
<dbReference type="EMBL" id="GGEC01046734">
    <property type="protein sequence ID" value="MBX27218.1"/>
    <property type="molecule type" value="Transcribed_RNA"/>
</dbReference>
<dbReference type="InterPro" id="IPR056406">
    <property type="entry name" value="THD_CWZF3/5/7"/>
</dbReference>
<feature type="region of interest" description="Disordered" evidence="4">
    <location>
        <begin position="383"/>
        <end position="469"/>
    </location>
</feature>
<keyword evidence="3" id="KW-0862">Zinc</keyword>
<feature type="compositionally biased region" description="Polar residues" evidence="4">
    <location>
        <begin position="1182"/>
        <end position="1199"/>
    </location>
</feature>
<dbReference type="Pfam" id="PF24756">
    <property type="entry name" value="THD_CWZF3-5-7"/>
    <property type="match status" value="1"/>
</dbReference>
<name>A0A2P2MAF6_RHIMU</name>
<evidence type="ECO:0000256" key="3">
    <source>
        <dbReference type="ARBA" id="ARBA00022833"/>
    </source>
</evidence>
<dbReference type="GO" id="GO:0008270">
    <property type="term" value="F:zinc ion binding"/>
    <property type="evidence" value="ECO:0007669"/>
    <property type="project" value="UniProtKB-KW"/>
</dbReference>
<evidence type="ECO:0000259" key="5">
    <source>
        <dbReference type="PROSITE" id="PS51050"/>
    </source>
</evidence>
<feature type="region of interest" description="Disordered" evidence="4">
    <location>
        <begin position="258"/>
        <end position="291"/>
    </location>
</feature>
<dbReference type="Gene3D" id="3.30.40.100">
    <property type="match status" value="1"/>
</dbReference>
<keyword evidence="2" id="KW-0863">Zinc-finger</keyword>
<feature type="compositionally biased region" description="Basic and acidic residues" evidence="4">
    <location>
        <begin position="1361"/>
        <end position="1375"/>
    </location>
</feature>
<evidence type="ECO:0000313" key="6">
    <source>
        <dbReference type="EMBL" id="MBX27218.1"/>
    </source>
</evidence>
<evidence type="ECO:0000256" key="1">
    <source>
        <dbReference type="ARBA" id="ARBA00022723"/>
    </source>
</evidence>
<accession>A0A2P2MAF6</accession>
<sequence>MEDTDVEEGEACCFHNSNDDGGFNARVDPDIALSYIDEKLRDVLGHFQEDFEGGVSAENLGAKFGGYGSFLPAYQRSPVWSHPRTPQKTRHYSSSQSPSNLQMEELVSSSCMAEEHVPTKNKIPANLLDQKMLKVRIKVGSDNLSLQKNAAIYSGLGLDVSPSSSLDDCPSEFEGMSHRPQEASFKSPAQIIQIMTYLPVLGGQLLSPLPSDLIHLTEEKPIDGNGTLPISRASPDQSVSLVNGSDCVKGHRKIVRDTKAKSLKTNENLSELQDDNNRGPQSNIDVTSDKERDLDTLACEEIESNTLKVATLSNSYSAVADKSKDTGSMSNILKGLEKVVLREKSSADVTKEESVGTMFTQDDGHMENQDGTSTGKVWVAKKDSSTESVSGYPKIDGHCRVEKPDNSVKIDSDVSKGRKTSNPGPGDYPKQMANQKVKSLGQEVMKSHSRKDSSSQVKKKMKGSRSHDDVVAGIPKETSEMEPSIALKSEKRTYLNKYPHTGGLGDSKLQKSTGKASDKYSEFFGDIELENEEDPVSPPEICYRDRLKDSNVVERSTCGTDMLKGSSGSKKIHKLSTSRAYPDTAPSGAFHSENGHMLDAAPSATVPVLIKDNWVCCDKCQTWRLLPIGKNPNDLPEKWVCSMLDWLPFMNRCSFSEEETTNALIELYQVPAREGQTILQGNPGEVASKVTLAGIHLNQNFQNIDTDVSTGAKKNHGLRESSNAMQKDGSVQLSNSVRKNCQEPVANGILSDMNQSHMVKQTDFPKLSKPSMLAVEKQSHKHKVLETCSNGGNVKRSKMKGKKDRDKDLGGEFDHVGAIDGQSLGDGLPAMSTEKNLPKYSGHTSKDSKYGQKDQPQVSDKKTRDKVRASNDGTMDIGTYDTRDGTRKRKMKEAHDTHIYLGSTTNSGQKLQDSRILAKEKFSESDQMKKKARVSRSEGRESSTSKGNSRTGKKGSLGKNKHLGQDPGSTVSQWSLDGVDSSRRDFGSVHPSVAATSSSSKVSGSHKTKANFHDVKGSPVESVSSLPVKVSKPDKLTSARKDTIEKDESDAGFIAEGGLRRCTAGEDDGRSNRSGTARKLKTIDVAHQGSLESPVPDFQEKDFSLVSGDQAKLQILPSRDINLHCADSGPDYSGQVTQYHSKATSPDQYHGDERQNESHCHANGLHSRKRGKLSSSHPKENGNFNPQRDNGKTRFSNSIDEQEPPYKVKLVDGRNNIQEKIGMKRCDNENGHVDTRHPAVLLTTDTGRRDSQSDSGEHSGADFKVGAVDCHETNKLPDVEMISGRGKLVLSASSGGALNEALAHYSQPVSESQKGNGSNILAGDKVTVDNESKVPKQIQKAELPNGIPHTSSKSSMSNGHRIRDFDASSPVKRDSSSQVANSALKEAKSLKHMADRIKNSGSHLESARLYFEAVLKFLHGAALMESCSLESSKTGEFVQSMQIYSSTAKLCEFCAREYEKLKDMATAALAYKCTEVAYMRVIYSSYASANRDRNELQTALQMIPPGESPSSSASDIDNLNHPTSVDKFPLAKGVSSPQLNGSHIITARNRQTFARLLNFAQEVNSAMEASRKSRIAFAAANVCLGEAQGQEIIASIKTALDFNFQDVEGLLHLVRLAIEAINC</sequence>
<feature type="domain" description="CW-type" evidence="5">
    <location>
        <begin position="608"/>
        <end position="661"/>
    </location>
</feature>
<feature type="region of interest" description="Disordered" evidence="4">
    <location>
        <begin position="776"/>
        <end position="1026"/>
    </location>
</feature>
<reference evidence="6" key="1">
    <citation type="submission" date="2018-02" db="EMBL/GenBank/DDBJ databases">
        <title>Rhizophora mucronata_Transcriptome.</title>
        <authorList>
            <person name="Meera S.P."/>
            <person name="Sreeshan A."/>
            <person name="Augustine A."/>
        </authorList>
    </citation>
    <scope>NUCLEOTIDE SEQUENCE</scope>
    <source>
        <tissue evidence="6">Leaf</tissue>
    </source>
</reference>
<keyword evidence="1" id="KW-0479">Metal-binding</keyword>
<dbReference type="PROSITE" id="PS51050">
    <property type="entry name" value="ZF_CW"/>
    <property type="match status" value="1"/>
</dbReference>